<dbReference type="PANTHER" id="PTHR44899">
    <property type="entry name" value="CAMK FAMILY PROTEIN KINASE"/>
    <property type="match status" value="1"/>
</dbReference>
<keyword evidence="11" id="KW-0812">Transmembrane</keyword>
<dbReference type="InterPro" id="IPR008271">
    <property type="entry name" value="Ser/Thr_kinase_AS"/>
</dbReference>
<dbReference type="SUPFAM" id="SSF56112">
    <property type="entry name" value="Protein kinase-like (PK-like)"/>
    <property type="match status" value="1"/>
</dbReference>
<evidence type="ECO:0000256" key="11">
    <source>
        <dbReference type="SAM" id="Phobius"/>
    </source>
</evidence>
<evidence type="ECO:0000256" key="4">
    <source>
        <dbReference type="ARBA" id="ARBA00022679"/>
    </source>
</evidence>
<feature type="compositionally biased region" description="Basic and acidic residues" evidence="10">
    <location>
        <begin position="480"/>
        <end position="514"/>
    </location>
</feature>
<feature type="transmembrane region" description="Helical" evidence="11">
    <location>
        <begin position="120"/>
        <end position="145"/>
    </location>
</feature>
<evidence type="ECO:0000256" key="3">
    <source>
        <dbReference type="ARBA" id="ARBA00022527"/>
    </source>
</evidence>
<comment type="catalytic activity">
    <reaction evidence="8">
        <text>L-threonyl-[protein] + ATP = O-phospho-L-threonyl-[protein] + ADP + H(+)</text>
        <dbReference type="Rhea" id="RHEA:46608"/>
        <dbReference type="Rhea" id="RHEA-COMP:11060"/>
        <dbReference type="Rhea" id="RHEA-COMP:11605"/>
        <dbReference type="ChEBI" id="CHEBI:15378"/>
        <dbReference type="ChEBI" id="CHEBI:30013"/>
        <dbReference type="ChEBI" id="CHEBI:30616"/>
        <dbReference type="ChEBI" id="CHEBI:61977"/>
        <dbReference type="ChEBI" id="CHEBI:456216"/>
        <dbReference type="EC" id="2.7.11.1"/>
    </reaction>
</comment>
<dbReference type="PROSITE" id="PS00108">
    <property type="entry name" value="PROTEIN_KINASE_ST"/>
    <property type="match status" value="1"/>
</dbReference>
<reference evidence="13" key="1">
    <citation type="submission" date="2025-08" db="UniProtKB">
        <authorList>
            <consortium name="Ensembl"/>
        </authorList>
    </citation>
    <scope>IDENTIFICATION</scope>
</reference>
<evidence type="ECO:0000256" key="6">
    <source>
        <dbReference type="ARBA" id="ARBA00022777"/>
    </source>
</evidence>
<evidence type="ECO:0000313" key="13">
    <source>
        <dbReference type="Ensembl" id="ENSLLEP00000046225.1"/>
    </source>
</evidence>
<dbReference type="Gene3D" id="3.30.200.20">
    <property type="entry name" value="Phosphorylase Kinase, domain 1"/>
    <property type="match status" value="1"/>
</dbReference>
<dbReference type="EC" id="2.7.11.1" evidence="2"/>
<keyword evidence="3" id="KW-0723">Serine/threonine-protein kinase</keyword>
<feature type="compositionally biased region" description="Basic and acidic residues" evidence="10">
    <location>
        <begin position="521"/>
        <end position="535"/>
    </location>
</feature>
<keyword evidence="5" id="KW-0547">Nucleotide-binding</keyword>
<dbReference type="PANTHER" id="PTHR44899:SF9">
    <property type="entry name" value="SERINE_THREONINE-PROTEIN KINASE NEK11"/>
    <property type="match status" value="1"/>
</dbReference>
<dbReference type="GeneTree" id="ENSGT00940000160525"/>
<evidence type="ECO:0000256" key="7">
    <source>
        <dbReference type="ARBA" id="ARBA00022840"/>
    </source>
</evidence>
<proteinExistence type="inferred from homology"/>
<dbReference type="AlphaFoldDB" id="A0A8C5WL96"/>
<evidence type="ECO:0000256" key="1">
    <source>
        <dbReference type="ARBA" id="ARBA00010886"/>
    </source>
</evidence>
<keyword evidence="14" id="KW-1185">Reference proteome</keyword>
<feature type="compositionally biased region" description="Acidic residues" evidence="10">
    <location>
        <begin position="540"/>
        <end position="550"/>
    </location>
</feature>
<comment type="similarity">
    <text evidence="1">Belongs to the protein kinase superfamily. NEK Ser/Thr protein kinase family. NIMA subfamily.</text>
</comment>
<organism evidence="13 14">
    <name type="scientific">Leptobrachium leishanense</name>
    <name type="common">Leishan spiny toad</name>
    <dbReference type="NCBI Taxonomy" id="445787"/>
    <lineage>
        <taxon>Eukaryota</taxon>
        <taxon>Metazoa</taxon>
        <taxon>Chordata</taxon>
        <taxon>Craniata</taxon>
        <taxon>Vertebrata</taxon>
        <taxon>Euteleostomi</taxon>
        <taxon>Amphibia</taxon>
        <taxon>Batrachia</taxon>
        <taxon>Anura</taxon>
        <taxon>Pelobatoidea</taxon>
        <taxon>Megophryidae</taxon>
        <taxon>Leptobrachium</taxon>
    </lineage>
</organism>
<keyword evidence="7" id="KW-0067">ATP-binding</keyword>
<accession>A0A8C5WL96</accession>
<dbReference type="OrthoDB" id="248923at2759"/>
<evidence type="ECO:0000256" key="10">
    <source>
        <dbReference type="SAM" id="MobiDB-lite"/>
    </source>
</evidence>
<evidence type="ECO:0000259" key="12">
    <source>
        <dbReference type="PROSITE" id="PS50011"/>
    </source>
</evidence>
<protein>
    <recommendedName>
        <fullName evidence="2">non-specific serine/threonine protein kinase</fullName>
        <ecNumber evidence="2">2.7.11.1</ecNumber>
    </recommendedName>
</protein>
<keyword evidence="6" id="KW-0418">Kinase</keyword>
<dbReference type="Proteomes" id="UP000694569">
    <property type="component" value="Unplaced"/>
</dbReference>
<evidence type="ECO:0000256" key="2">
    <source>
        <dbReference type="ARBA" id="ARBA00012513"/>
    </source>
</evidence>
<name>A0A8C5WL96_9ANUR</name>
<dbReference type="SMART" id="SM00220">
    <property type="entry name" value="S_TKc"/>
    <property type="match status" value="1"/>
</dbReference>
<evidence type="ECO:0000256" key="5">
    <source>
        <dbReference type="ARBA" id="ARBA00022741"/>
    </source>
</evidence>
<dbReference type="InterPro" id="IPR000719">
    <property type="entry name" value="Prot_kinase_dom"/>
</dbReference>
<dbReference type="Pfam" id="PF00069">
    <property type="entry name" value="Pkinase"/>
    <property type="match status" value="1"/>
</dbReference>
<dbReference type="Gene3D" id="1.10.510.10">
    <property type="entry name" value="Transferase(Phosphotransferase) domain 1"/>
    <property type="match status" value="1"/>
</dbReference>
<dbReference type="InterPro" id="IPR051131">
    <property type="entry name" value="NEK_Ser/Thr_kinase_NIMA"/>
</dbReference>
<dbReference type="InterPro" id="IPR011009">
    <property type="entry name" value="Kinase-like_dom_sf"/>
</dbReference>
<dbReference type="GO" id="GO:0004674">
    <property type="term" value="F:protein serine/threonine kinase activity"/>
    <property type="evidence" value="ECO:0007669"/>
    <property type="project" value="UniProtKB-KW"/>
</dbReference>
<evidence type="ECO:0000256" key="9">
    <source>
        <dbReference type="ARBA" id="ARBA00048679"/>
    </source>
</evidence>
<keyword evidence="11" id="KW-0472">Membrane</keyword>
<dbReference type="GO" id="GO:0005524">
    <property type="term" value="F:ATP binding"/>
    <property type="evidence" value="ECO:0007669"/>
    <property type="project" value="UniProtKB-KW"/>
</dbReference>
<dbReference type="PROSITE" id="PS50011">
    <property type="entry name" value="PROTEIN_KINASE_DOM"/>
    <property type="match status" value="1"/>
</dbReference>
<keyword evidence="11" id="KW-1133">Transmembrane helix</keyword>
<dbReference type="Ensembl" id="ENSLLET00000048062.1">
    <property type="protein sequence ID" value="ENSLLEP00000046225.1"/>
    <property type="gene ID" value="ENSLLEG00000029318.1"/>
</dbReference>
<evidence type="ECO:0000313" key="14">
    <source>
        <dbReference type="Proteomes" id="UP000694569"/>
    </source>
</evidence>
<feature type="region of interest" description="Disordered" evidence="10">
    <location>
        <begin position="464"/>
        <end position="556"/>
    </location>
</feature>
<feature type="domain" description="Protein kinase" evidence="12">
    <location>
        <begin position="142"/>
        <end position="419"/>
    </location>
</feature>
<comment type="catalytic activity">
    <reaction evidence="9">
        <text>L-seryl-[protein] + ATP = O-phospho-L-seryl-[protein] + ADP + H(+)</text>
        <dbReference type="Rhea" id="RHEA:17989"/>
        <dbReference type="Rhea" id="RHEA-COMP:9863"/>
        <dbReference type="Rhea" id="RHEA-COMP:11604"/>
        <dbReference type="ChEBI" id="CHEBI:15378"/>
        <dbReference type="ChEBI" id="CHEBI:29999"/>
        <dbReference type="ChEBI" id="CHEBI:30616"/>
        <dbReference type="ChEBI" id="CHEBI:83421"/>
        <dbReference type="ChEBI" id="CHEBI:456216"/>
        <dbReference type="EC" id="2.7.11.1"/>
    </reaction>
</comment>
<keyword evidence="4" id="KW-0808">Transferase</keyword>
<evidence type="ECO:0000256" key="8">
    <source>
        <dbReference type="ARBA" id="ARBA00047899"/>
    </source>
</evidence>
<sequence>MSSHYLTVVSVPLPRLHQWLDGLNVRRTGKGILLPAPVKTCLQISQIPMGRAFSKPQHPACAADTALLFRGFKILTHRTMHSIEKSSHSFPSATVCTSMIPLPKVAPTYCNTCQRLITVIHVYIGLSLVSVAAGALCCALLCQLWMHLGSLGFARVARPAKMIHGHLTVESPVEVMTNVCCVGTKTRSRKVLKRISCGGLRPDSTLPSAREAKLLGSLRHPFIVRFLGSFLDNEDFCIITDYCEGGDLYYVIQQQREKSRPFLEPHIIEWFIQLLLGVSYLHERLVLHRDLKTKNLFLKNGTVKIGDFGVSRILSLPTDLATSFTGTPHYMSPETFSNSGYNAKSDVWSLGCILYEICSFRYAFEASNWIKLVSLIVEGPTPSLPSRYSSELNDILQKTLRKNPEERPSASEILHMPYILERGKVLSTWLEEVMSQDGPGSASEDASRIASAMQEKLHLDSLHAMRHVQDMAPRQRRRIRNEEPRESYPRKMKRAVERLYQENHQRLEHNKRADVNIQEDPLVKDDSTWISEDSRTNTSSEEEEESDEEGSFGGSILSISAPLSQEHSSTLSAYQSCLRRFLDSSTNAHEIEMSDTITKDPLDRSVSACNEEEIVRLRQ</sequence>
<reference evidence="13" key="2">
    <citation type="submission" date="2025-09" db="UniProtKB">
        <authorList>
            <consortium name="Ensembl"/>
        </authorList>
    </citation>
    <scope>IDENTIFICATION</scope>
</reference>